<dbReference type="AlphaFoldDB" id="F0P1Z3"/>
<dbReference type="eggNOG" id="COG2244">
    <property type="taxonomic scope" value="Bacteria"/>
</dbReference>
<dbReference type="Proteomes" id="UP000008641">
    <property type="component" value="Chromosome"/>
</dbReference>
<keyword evidence="3" id="KW-1185">Reference proteome</keyword>
<feature type="transmembrane region" description="Helical" evidence="1">
    <location>
        <begin position="351"/>
        <end position="369"/>
    </location>
</feature>
<sequence>MQSILAIVRQNISFLILVLGAGSYFVTNLVLKSVFNEFDYGAYSLLVTYFSLLYLFCILGLEQVFIRFSYVEQKNKIITDSLIIRTVGILSVVISCLSATLFYRVYDIIPSFTLFLLSSLGISFSMITFTITRLNEDFTFSQFLSNYWKIFLLIFSSLALIGFSLNYQDLFYYLCATIIIVFAILFLFVWKRIKITTQKTIAKATFYQMFFQYFVSIMIFCFLNFFDRFIIENHFGIEELGNYFFLNNFFLAPFLLLQNYFGFKQLVKYKNNFSLKLLRKNILTSVFFGLALCVFLLMLSFIIQQLNLVPIHLAENWQIIVLFLLIGIVRISSSMSSAAFELLIELKYLKLFNLVFILVLGIFFTFLMIRKITIPIILLIFLGLWLIRFSTQLLFISKSYKSTQP</sequence>
<name>F0P1Z3_WEEVC</name>
<keyword evidence="1" id="KW-0472">Membrane</keyword>
<feature type="transmembrane region" description="Helical" evidence="1">
    <location>
        <begin position="82"/>
        <end position="106"/>
    </location>
</feature>
<feature type="transmembrane region" description="Helical" evidence="1">
    <location>
        <begin position="243"/>
        <end position="261"/>
    </location>
</feature>
<dbReference type="OrthoDB" id="1442153at2"/>
<accession>F0P1Z3</accession>
<feature type="transmembrane region" description="Helical" evidence="1">
    <location>
        <begin position="282"/>
        <end position="303"/>
    </location>
</feature>
<dbReference type="EMBL" id="CP002455">
    <property type="protein sequence ID" value="ADX67703.1"/>
    <property type="molecule type" value="Genomic_DNA"/>
</dbReference>
<reference evidence="2 3" key="1">
    <citation type="journal article" date="2011" name="Stand. Genomic Sci.">
        <title>Complete genome sequence of Weeksella virosa type strain (9751).</title>
        <authorList>
            <person name="Lang E."/>
            <person name="Teshima H."/>
            <person name="Lucas S."/>
            <person name="Lapidus A."/>
            <person name="Hammon N."/>
            <person name="Deshpande S."/>
            <person name="Nolan M."/>
            <person name="Cheng J.F."/>
            <person name="Pitluck S."/>
            <person name="Liolios K."/>
            <person name="Pagani I."/>
            <person name="Mikhailova N."/>
            <person name="Ivanova N."/>
            <person name="Mavromatis K."/>
            <person name="Pati A."/>
            <person name="Tapia R."/>
            <person name="Han C."/>
            <person name="Goodwin L."/>
            <person name="Chen A."/>
            <person name="Palaniappan K."/>
            <person name="Land M."/>
            <person name="Hauser L."/>
            <person name="Chang Y.J."/>
            <person name="Jeffries C.D."/>
            <person name="Brambilla E.M."/>
            <person name="Kopitz M."/>
            <person name="Rohde M."/>
            <person name="Goker M."/>
            <person name="Tindall B.J."/>
            <person name="Detter J.C."/>
            <person name="Woyke T."/>
            <person name="Bristow J."/>
            <person name="Eisen J.A."/>
            <person name="Markowitz V."/>
            <person name="Hugenholtz P."/>
            <person name="Klenk H.P."/>
            <person name="Kyrpides N.C."/>
        </authorList>
    </citation>
    <scope>NUCLEOTIDE SEQUENCE [LARGE SCALE GENOMIC DNA]</scope>
    <source>
        <strain evidence="3">ATCC 43766 / DSM 16922 / JCM 21250 / NBRC 16016 / NCTC 11634 / CL345/78</strain>
    </source>
</reference>
<gene>
    <name evidence="2" type="ordered locus">Weevi_0994</name>
</gene>
<feature type="transmembrane region" description="Helical" evidence="1">
    <location>
        <begin position="375"/>
        <end position="396"/>
    </location>
</feature>
<evidence type="ECO:0000313" key="2">
    <source>
        <dbReference type="EMBL" id="ADX67703.1"/>
    </source>
</evidence>
<keyword evidence="1" id="KW-0812">Transmembrane</keyword>
<feature type="transmembrane region" description="Helical" evidence="1">
    <location>
        <begin position="210"/>
        <end position="231"/>
    </location>
</feature>
<keyword evidence="1" id="KW-1133">Transmembrane helix</keyword>
<feature type="transmembrane region" description="Helical" evidence="1">
    <location>
        <begin position="146"/>
        <end position="165"/>
    </location>
</feature>
<dbReference type="STRING" id="865938.Weevi_0994"/>
<dbReference type="RefSeq" id="WP_013598093.1">
    <property type="nucleotide sequence ID" value="NC_015144.1"/>
</dbReference>
<proteinExistence type="predicted"/>
<organism evidence="2 3">
    <name type="scientific">Weeksella virosa (strain ATCC 43766 / DSM 16922 / JCM 21250 / CCUG 30538 / CDC 9751 / IAM 14551 / NBRC 16016 / NCTC 11634 / CL345/78)</name>
    <dbReference type="NCBI Taxonomy" id="865938"/>
    <lineage>
        <taxon>Bacteria</taxon>
        <taxon>Pseudomonadati</taxon>
        <taxon>Bacteroidota</taxon>
        <taxon>Flavobacteriia</taxon>
        <taxon>Flavobacteriales</taxon>
        <taxon>Weeksellaceae</taxon>
        <taxon>Weeksella</taxon>
    </lineage>
</organism>
<reference evidence="3" key="2">
    <citation type="journal article" date="2011" name="Stand. Genomic Sci.">
        <title>Complete genome sequence of Weeksella virosa type strain (9751T).</title>
        <authorList>
            <person name="Lang E."/>
            <person name="Teshima H."/>
            <person name="Lucas S."/>
            <person name="Lapidus A."/>
            <person name="Hammon N."/>
            <person name="Deshpande S."/>
            <person name="Nolan M."/>
            <person name="Cheng J."/>
            <person name="Pitluck S."/>
            <person name="Liolios K."/>
            <person name="Pagani I."/>
            <person name="Mikhailova N."/>
            <person name="Ivanova N."/>
            <person name="Mavromatis K."/>
            <person name="Pati A."/>
            <person name="Tapia R."/>
            <person name="Han C."/>
            <person name="Goodwin L."/>
            <person name="Chen A."/>
            <person name="Palaniappan K."/>
            <person name="Land M."/>
            <person name="Hauser L."/>
            <person name="Chang Y."/>
            <person name="Jeffries C."/>
            <person name="Brambilla E."/>
            <person name="Kopitz M."/>
            <person name="Rohde M."/>
            <person name="Goker M."/>
            <person name="Tindall B."/>
            <person name="Detter J."/>
            <person name="Woyke T."/>
            <person name="Bristow J."/>
            <person name="Eisen J."/>
            <person name="Markowitz V."/>
            <person name="Hugenholtz P."/>
            <person name="Klenk H."/>
            <person name="Kyrpides N."/>
        </authorList>
    </citation>
    <scope>NUCLEOTIDE SEQUENCE [LARGE SCALE GENOMIC DNA]</scope>
    <source>
        <strain evidence="3">ATCC 43766 / DSM 16922 / JCM 21250 / NBRC 16016 / NCTC 11634 / CL345/78</strain>
    </source>
</reference>
<dbReference type="HOGENOM" id="CLU_679619_0_0_10"/>
<evidence type="ECO:0000313" key="3">
    <source>
        <dbReference type="Proteomes" id="UP000008641"/>
    </source>
</evidence>
<protein>
    <submittedName>
        <fullName evidence="2">Polysaccharide biosynthesis protein</fullName>
    </submittedName>
</protein>
<dbReference type="KEGG" id="wvi:Weevi_0994"/>
<feature type="transmembrane region" description="Helical" evidence="1">
    <location>
        <begin position="112"/>
        <end position="134"/>
    </location>
</feature>
<feature type="transmembrane region" description="Helical" evidence="1">
    <location>
        <begin position="12"/>
        <end position="31"/>
    </location>
</feature>
<feature type="transmembrane region" description="Helical" evidence="1">
    <location>
        <begin position="319"/>
        <end position="344"/>
    </location>
</feature>
<feature type="transmembrane region" description="Helical" evidence="1">
    <location>
        <begin position="43"/>
        <end position="61"/>
    </location>
</feature>
<feature type="transmembrane region" description="Helical" evidence="1">
    <location>
        <begin position="171"/>
        <end position="190"/>
    </location>
</feature>
<evidence type="ECO:0000256" key="1">
    <source>
        <dbReference type="SAM" id="Phobius"/>
    </source>
</evidence>